<protein>
    <submittedName>
        <fullName evidence="12">ABC transporter ATP-binding protein</fullName>
    </submittedName>
</protein>
<feature type="domain" description="ABC transmembrane type-1" evidence="11">
    <location>
        <begin position="37"/>
        <end position="324"/>
    </location>
</feature>
<dbReference type="GO" id="GO:0016887">
    <property type="term" value="F:ATP hydrolysis activity"/>
    <property type="evidence" value="ECO:0007669"/>
    <property type="project" value="InterPro"/>
</dbReference>
<dbReference type="CDD" id="cd18544">
    <property type="entry name" value="ABC_6TM_TmrA_like"/>
    <property type="match status" value="1"/>
</dbReference>
<evidence type="ECO:0000313" key="12">
    <source>
        <dbReference type="EMBL" id="QQG66804.1"/>
    </source>
</evidence>
<dbReference type="PANTHER" id="PTHR43394">
    <property type="entry name" value="ATP-DEPENDENT PERMEASE MDL1, MITOCHONDRIAL"/>
    <property type="match status" value="1"/>
</dbReference>
<feature type="transmembrane region" description="Helical" evidence="9">
    <location>
        <begin position="82"/>
        <end position="107"/>
    </location>
</feature>
<evidence type="ECO:0000256" key="9">
    <source>
        <dbReference type="SAM" id="Phobius"/>
    </source>
</evidence>
<dbReference type="PANTHER" id="PTHR43394:SF1">
    <property type="entry name" value="ATP-BINDING CASSETTE SUB-FAMILY B MEMBER 10, MITOCHONDRIAL"/>
    <property type="match status" value="1"/>
</dbReference>
<dbReference type="RefSeq" id="WP_199263090.1">
    <property type="nucleotide sequence ID" value="NZ_CP054140.1"/>
</dbReference>
<dbReference type="SMART" id="SM00382">
    <property type="entry name" value="AAA"/>
    <property type="match status" value="1"/>
</dbReference>
<proteinExistence type="predicted"/>
<dbReference type="EMBL" id="CP054140">
    <property type="protein sequence ID" value="QQG66804.1"/>
    <property type="molecule type" value="Genomic_DNA"/>
</dbReference>
<feature type="transmembrane region" description="Helical" evidence="9">
    <location>
        <begin position="32"/>
        <end position="52"/>
    </location>
</feature>
<evidence type="ECO:0000313" key="13">
    <source>
        <dbReference type="Proteomes" id="UP000596092"/>
    </source>
</evidence>
<dbReference type="GO" id="GO:0005524">
    <property type="term" value="F:ATP binding"/>
    <property type="evidence" value="ECO:0007669"/>
    <property type="project" value="UniProtKB-KW"/>
</dbReference>
<sequence length="614" mass="67836">MHNFGYSEEGHQGSIGDVRLWQRIFGYCRGHAVALTGAVVLSMIIALASLGLPRLMQLGIDHYIVVENLANSARLAGLGQVALWYGLLITCIFVATFCQVVVLEWIGQSIMHQLRQKLFDHLLTLDLNYFHSQPAGRLVTRLTNDVQNMHEMFTSVMVTLFNDGLKLIGIFCFLFLMNSRLALVMAIFIPLAAVSTLLFSRIAREKFRAIRSQMAKINSFLAESLAGIGIVQCFGGQQRSSHIHSGLTQEYLVRSFGQIKVFGLFMPLTELMSSAAVALIIWYGGGEVIRQHLTIGELAAFLTYMRLFFQPLRELSQKYSIVQSAMASAERIFQSMDCRSAMQVEALAADTVSVAGRGSIEFKGIHFAYQEGEPVLSDINLIVAPGETVALVGATGAGKSTLVSLLVRFYEPTSGSIFIDGVDIRQIPFKALRRQIGLIMQDIFILPDTVRANIVLDQEYDAKQLDIILQQTGLEQFINRLPQGLETRIGEGALNLSQGEKQLLSFVRALYRNPAILVLDEATASIDTESENMLEAAIAAGFQDRTSVVIAHRLSTIRRADRIVVLDQGRIVEQGVHEELVTREGSMYQALVRLDSETGPEPLPLSVQASPVLP</sequence>
<dbReference type="InterPro" id="IPR027417">
    <property type="entry name" value="P-loop_NTPase"/>
</dbReference>
<evidence type="ECO:0000256" key="5">
    <source>
        <dbReference type="ARBA" id="ARBA00022741"/>
    </source>
</evidence>
<dbReference type="InterPro" id="IPR003593">
    <property type="entry name" value="AAA+_ATPase"/>
</dbReference>
<dbReference type="InterPro" id="IPR017871">
    <property type="entry name" value="ABC_transporter-like_CS"/>
</dbReference>
<keyword evidence="3" id="KW-1003">Cell membrane</keyword>
<evidence type="ECO:0000256" key="3">
    <source>
        <dbReference type="ARBA" id="ARBA00022475"/>
    </source>
</evidence>
<dbReference type="AlphaFoldDB" id="A0A7T5VFF5"/>
<dbReference type="PROSITE" id="PS50893">
    <property type="entry name" value="ABC_TRANSPORTER_2"/>
    <property type="match status" value="1"/>
</dbReference>
<feature type="transmembrane region" description="Helical" evidence="9">
    <location>
        <begin position="261"/>
        <end position="283"/>
    </location>
</feature>
<accession>A0A7T5VFF5</accession>
<evidence type="ECO:0000256" key="6">
    <source>
        <dbReference type="ARBA" id="ARBA00022840"/>
    </source>
</evidence>
<gene>
    <name evidence="12" type="ORF">HP555_13495</name>
</gene>
<dbReference type="SUPFAM" id="SSF52540">
    <property type="entry name" value="P-loop containing nucleoside triphosphate hydrolases"/>
    <property type="match status" value="1"/>
</dbReference>
<keyword evidence="13" id="KW-1185">Reference proteome</keyword>
<dbReference type="InterPro" id="IPR003439">
    <property type="entry name" value="ABC_transporter-like_ATP-bd"/>
</dbReference>
<keyword evidence="2" id="KW-0813">Transport</keyword>
<evidence type="ECO:0000256" key="2">
    <source>
        <dbReference type="ARBA" id="ARBA00022448"/>
    </source>
</evidence>
<keyword evidence="5" id="KW-0547">Nucleotide-binding</keyword>
<evidence type="ECO:0000256" key="8">
    <source>
        <dbReference type="ARBA" id="ARBA00023136"/>
    </source>
</evidence>
<reference evidence="12 13" key="1">
    <citation type="submission" date="2020-05" db="EMBL/GenBank/DDBJ databases">
        <title>Complete genome of Desulfobulbus oligotrophicus.</title>
        <authorList>
            <person name="Podar M."/>
        </authorList>
    </citation>
    <scope>NUCLEOTIDE SEQUENCE [LARGE SCALE GENOMIC DNA]</scope>
    <source>
        <strain evidence="12 13">Prop6</strain>
    </source>
</reference>
<feature type="domain" description="ABC transporter" evidence="10">
    <location>
        <begin position="360"/>
        <end position="593"/>
    </location>
</feature>
<dbReference type="Pfam" id="PF00005">
    <property type="entry name" value="ABC_tran"/>
    <property type="match status" value="1"/>
</dbReference>
<keyword evidence="7 9" id="KW-1133">Transmembrane helix</keyword>
<keyword evidence="6 12" id="KW-0067">ATP-binding</keyword>
<evidence type="ECO:0000256" key="7">
    <source>
        <dbReference type="ARBA" id="ARBA00022989"/>
    </source>
</evidence>
<feature type="transmembrane region" description="Helical" evidence="9">
    <location>
        <begin position="156"/>
        <end position="176"/>
    </location>
</feature>
<dbReference type="InterPro" id="IPR039421">
    <property type="entry name" value="Type_1_exporter"/>
</dbReference>
<dbReference type="SUPFAM" id="SSF90123">
    <property type="entry name" value="ABC transporter transmembrane region"/>
    <property type="match status" value="1"/>
</dbReference>
<dbReference type="PROSITE" id="PS00211">
    <property type="entry name" value="ABC_TRANSPORTER_1"/>
    <property type="match status" value="1"/>
</dbReference>
<evidence type="ECO:0000256" key="4">
    <source>
        <dbReference type="ARBA" id="ARBA00022692"/>
    </source>
</evidence>
<dbReference type="FunFam" id="3.40.50.300:FF:000299">
    <property type="entry name" value="ABC transporter ATP-binding protein/permease"/>
    <property type="match status" value="1"/>
</dbReference>
<dbReference type="Gene3D" id="1.20.1560.10">
    <property type="entry name" value="ABC transporter type 1, transmembrane domain"/>
    <property type="match status" value="1"/>
</dbReference>
<evidence type="ECO:0000259" key="11">
    <source>
        <dbReference type="PROSITE" id="PS50929"/>
    </source>
</evidence>
<evidence type="ECO:0000256" key="1">
    <source>
        <dbReference type="ARBA" id="ARBA00004651"/>
    </source>
</evidence>
<name>A0A7T5VFF5_9BACT</name>
<dbReference type="Proteomes" id="UP000596092">
    <property type="component" value="Chromosome"/>
</dbReference>
<keyword evidence="8 9" id="KW-0472">Membrane</keyword>
<organism evidence="12 13">
    <name type="scientific">Desulfobulbus oligotrophicus</name>
    <dbReference type="NCBI Taxonomy" id="1909699"/>
    <lineage>
        <taxon>Bacteria</taxon>
        <taxon>Pseudomonadati</taxon>
        <taxon>Thermodesulfobacteriota</taxon>
        <taxon>Desulfobulbia</taxon>
        <taxon>Desulfobulbales</taxon>
        <taxon>Desulfobulbaceae</taxon>
        <taxon>Desulfobulbus</taxon>
    </lineage>
</organism>
<dbReference type="GO" id="GO:0005886">
    <property type="term" value="C:plasma membrane"/>
    <property type="evidence" value="ECO:0007669"/>
    <property type="project" value="UniProtKB-SubCell"/>
</dbReference>
<dbReference type="InterPro" id="IPR036640">
    <property type="entry name" value="ABC1_TM_sf"/>
</dbReference>
<dbReference type="Pfam" id="PF00664">
    <property type="entry name" value="ABC_membrane"/>
    <property type="match status" value="1"/>
</dbReference>
<dbReference type="GO" id="GO:0015421">
    <property type="term" value="F:ABC-type oligopeptide transporter activity"/>
    <property type="evidence" value="ECO:0007669"/>
    <property type="project" value="TreeGrafter"/>
</dbReference>
<feature type="transmembrane region" description="Helical" evidence="9">
    <location>
        <begin position="182"/>
        <end position="203"/>
    </location>
</feature>
<dbReference type="PROSITE" id="PS50929">
    <property type="entry name" value="ABC_TM1F"/>
    <property type="match status" value="1"/>
</dbReference>
<dbReference type="InterPro" id="IPR011527">
    <property type="entry name" value="ABC1_TM_dom"/>
</dbReference>
<keyword evidence="4 9" id="KW-0812">Transmembrane</keyword>
<comment type="subcellular location">
    <subcellularLocation>
        <location evidence="1">Cell membrane</location>
        <topology evidence="1">Multi-pass membrane protein</topology>
    </subcellularLocation>
</comment>
<dbReference type="KEGG" id="dog:HP555_13495"/>
<evidence type="ECO:0000259" key="10">
    <source>
        <dbReference type="PROSITE" id="PS50893"/>
    </source>
</evidence>
<dbReference type="Gene3D" id="3.40.50.300">
    <property type="entry name" value="P-loop containing nucleotide triphosphate hydrolases"/>
    <property type="match status" value="1"/>
</dbReference>